<keyword evidence="1" id="KW-0456">Lyase</keyword>
<dbReference type="PANTHER" id="PTHR37822">
    <property type="entry name" value="SPORE PHOTOPRODUCT LYASE-RELATED"/>
    <property type="match status" value="1"/>
</dbReference>
<dbReference type="GO" id="GO:0051539">
    <property type="term" value="F:4 iron, 4 sulfur cluster binding"/>
    <property type="evidence" value="ECO:0007669"/>
    <property type="project" value="TreeGrafter"/>
</dbReference>
<dbReference type="Gene3D" id="3.80.30.30">
    <property type="match status" value="1"/>
</dbReference>
<reference evidence="1" key="1">
    <citation type="journal article" date="2020" name="mSystems">
        <title>Genome- and Community-Level Interaction Insights into Carbon Utilization and Element Cycling Functions of Hydrothermarchaeota in Hydrothermal Sediment.</title>
        <authorList>
            <person name="Zhou Z."/>
            <person name="Liu Y."/>
            <person name="Xu W."/>
            <person name="Pan J."/>
            <person name="Luo Z.H."/>
            <person name="Li M."/>
        </authorList>
    </citation>
    <scope>NUCLEOTIDE SEQUENCE [LARGE SCALE GENOMIC DNA]</scope>
    <source>
        <strain evidence="1">SpSt-548</strain>
    </source>
</reference>
<dbReference type="InterPro" id="IPR049539">
    <property type="entry name" value="SPL"/>
</dbReference>
<protein>
    <submittedName>
        <fullName evidence="1">DNA photolyase</fullName>
    </submittedName>
</protein>
<dbReference type="PANTHER" id="PTHR37822:SF2">
    <property type="entry name" value="SPORE PHOTOPRODUCT LYASE"/>
    <property type="match status" value="1"/>
</dbReference>
<dbReference type="SFLD" id="SFLDS00029">
    <property type="entry name" value="Radical_SAM"/>
    <property type="match status" value="1"/>
</dbReference>
<dbReference type="Gene3D" id="3.40.50.12110">
    <property type="match status" value="1"/>
</dbReference>
<comment type="caution">
    <text evidence="1">The sequence shown here is derived from an EMBL/GenBank/DDBJ whole genome shotgun (WGS) entry which is preliminary data.</text>
</comment>
<dbReference type="InterPro" id="IPR058240">
    <property type="entry name" value="rSAM_sf"/>
</dbReference>
<dbReference type="EMBL" id="DSXI01000239">
    <property type="protein sequence ID" value="HGS04928.1"/>
    <property type="molecule type" value="Genomic_DNA"/>
</dbReference>
<gene>
    <name evidence="1" type="ORF">ENT08_04200</name>
</gene>
<dbReference type="GO" id="GO:1904047">
    <property type="term" value="F:S-adenosyl-L-methionine binding"/>
    <property type="evidence" value="ECO:0007669"/>
    <property type="project" value="TreeGrafter"/>
</dbReference>
<dbReference type="InterPro" id="IPR007197">
    <property type="entry name" value="rSAM"/>
</dbReference>
<sequence length="364" mass="40366">MARFRRIYVEAAARPYPMTQRVLARLGGVPVTEIPHREVLRPRDAPAAALVAEAKTTLLLAVQQAPFLRPCPGTRDYICCGYQVLQVGLNCPFDCTYCILQSYLNLPAVTVFVNVEDLLAELAARAQGDPGGLRLGTGEFGDSLALDELTGLHARLIPHFRPPSPRVLEIKSKGTGVDHLLPLGPNPQVIFAWSLNPPQVIREAEGGTAGLEGRLRAARKAAAAGFRLAFHFDPLIYFPGWEEAYRRTVARLAETTTPEAITWISLGGLRFLPPLRRLIWERFPPGALAAQEMVRAPDGKLRYFKSVRVELYGRLREWLAEALPGVFVYLCMESPRVWQEVFGFAPVGDELARLLDDRARLPAP</sequence>
<organism evidence="1">
    <name type="scientific">Desulfobacca acetoxidans</name>
    <dbReference type="NCBI Taxonomy" id="60893"/>
    <lineage>
        <taxon>Bacteria</taxon>
        <taxon>Pseudomonadati</taxon>
        <taxon>Thermodesulfobacteriota</taxon>
        <taxon>Desulfobaccia</taxon>
        <taxon>Desulfobaccales</taxon>
        <taxon>Desulfobaccaceae</taxon>
        <taxon>Desulfobacca</taxon>
    </lineage>
</organism>
<dbReference type="Pfam" id="PF20903">
    <property type="entry name" value="SPL"/>
    <property type="match status" value="1"/>
</dbReference>
<accession>A0A7V4G7R1</accession>
<name>A0A7V4G7R1_9BACT</name>
<dbReference type="SUPFAM" id="SSF102114">
    <property type="entry name" value="Radical SAM enzymes"/>
    <property type="match status" value="1"/>
</dbReference>
<dbReference type="AlphaFoldDB" id="A0A7V4G7R1"/>
<evidence type="ECO:0000313" key="1">
    <source>
        <dbReference type="EMBL" id="HGS04928.1"/>
    </source>
</evidence>
<proteinExistence type="predicted"/>
<dbReference type="GO" id="GO:0003913">
    <property type="term" value="F:DNA photolyase activity"/>
    <property type="evidence" value="ECO:0007669"/>
    <property type="project" value="TreeGrafter"/>
</dbReference>
<dbReference type="GO" id="GO:0042601">
    <property type="term" value="C:endospore-forming forespore"/>
    <property type="evidence" value="ECO:0007669"/>
    <property type="project" value="TreeGrafter"/>
</dbReference>